<organism evidence="2 3">
    <name type="scientific">Nannocystis punicea</name>
    <dbReference type="NCBI Taxonomy" id="2995304"/>
    <lineage>
        <taxon>Bacteria</taxon>
        <taxon>Pseudomonadati</taxon>
        <taxon>Myxococcota</taxon>
        <taxon>Polyangia</taxon>
        <taxon>Nannocystales</taxon>
        <taxon>Nannocystaceae</taxon>
        <taxon>Nannocystis</taxon>
    </lineage>
</organism>
<evidence type="ECO:0000313" key="2">
    <source>
        <dbReference type="EMBL" id="WAS94776.1"/>
    </source>
</evidence>
<feature type="compositionally biased region" description="Low complexity" evidence="1">
    <location>
        <begin position="26"/>
        <end position="67"/>
    </location>
</feature>
<feature type="region of interest" description="Disordered" evidence="1">
    <location>
        <begin position="1"/>
        <end position="87"/>
    </location>
</feature>
<dbReference type="RefSeq" id="WP_269037111.1">
    <property type="nucleotide sequence ID" value="NZ_CP114040.1"/>
</dbReference>
<proteinExistence type="predicted"/>
<sequence>MSRPGDFESSATETVGPSGDPGGGPATTEPDPGTTTTSATTPNPTTGPGDDPVTSSTTTGSAPSSTTRDSDGFITPPDGGTHGPHCDQWVQDCPEGQKCSPFADDGGNSWNNLKCVDVVRDPGGLYEPCENFGANASGEDSCDVGLLCWEGKCLGMCTGSPDKPGCTDPDASCILTSEGVLTLCLPKCDPLKQDCDPGQVCIPSPFDFVCVIDSSGEDGQLFDECEFANACDPGLFCVDPQLASECDPQFVGCCQPFCDITQPNTCPGQGQECLSWWGQDPPQPGHEKLGICGLPF</sequence>
<dbReference type="Proteomes" id="UP001164459">
    <property type="component" value="Chromosome"/>
</dbReference>
<dbReference type="EMBL" id="CP114040">
    <property type="protein sequence ID" value="WAS94776.1"/>
    <property type="molecule type" value="Genomic_DNA"/>
</dbReference>
<keyword evidence="3" id="KW-1185">Reference proteome</keyword>
<gene>
    <name evidence="2" type="ORF">O0S08_01335</name>
</gene>
<name>A0ABY7H672_9BACT</name>
<evidence type="ECO:0000313" key="3">
    <source>
        <dbReference type="Proteomes" id="UP001164459"/>
    </source>
</evidence>
<accession>A0ABY7H672</accession>
<reference evidence="2" key="1">
    <citation type="submission" date="2022-11" db="EMBL/GenBank/DDBJ databases">
        <title>Minimal conservation of predation-associated metabolite biosynthetic gene clusters underscores biosynthetic potential of Myxococcota including descriptions for ten novel species: Archangium lansinium sp. nov., Myxococcus landrumus sp. nov., Nannocystis bai.</title>
        <authorList>
            <person name="Ahearne A."/>
            <person name="Stevens C."/>
            <person name="Dowd S."/>
        </authorList>
    </citation>
    <scope>NUCLEOTIDE SEQUENCE</scope>
    <source>
        <strain evidence="2">Fl3</strain>
    </source>
</reference>
<evidence type="ECO:0000256" key="1">
    <source>
        <dbReference type="SAM" id="MobiDB-lite"/>
    </source>
</evidence>
<protein>
    <submittedName>
        <fullName evidence="2">Uncharacterized protein</fullName>
    </submittedName>
</protein>